<evidence type="ECO:0008006" key="4">
    <source>
        <dbReference type="Google" id="ProtNLM"/>
    </source>
</evidence>
<name>A0A2P2INR8_RHIMU</name>
<evidence type="ECO:0000256" key="1">
    <source>
        <dbReference type="SAM" id="MobiDB-lite"/>
    </source>
</evidence>
<keyword evidence="2" id="KW-0472">Membrane</keyword>
<feature type="region of interest" description="Disordered" evidence="1">
    <location>
        <begin position="103"/>
        <end position="135"/>
    </location>
</feature>
<sequence>MVLFTLSPSSSIAPRCPFPAATPRASFAPPYPLTLSFRGRKTSRCLTVVTRAGPTTATYVSAFLLPLSLLAITILTSMRIADKLDRDFLEELAINQAIREEEEVKEEDVDIDPEKQVKQPSFPSAGIRNRPKREV</sequence>
<feature type="transmembrane region" description="Helical" evidence="2">
    <location>
        <begin position="56"/>
        <end position="76"/>
    </location>
</feature>
<dbReference type="AlphaFoldDB" id="A0A2P2INR8"/>
<reference evidence="3" key="1">
    <citation type="submission" date="2018-02" db="EMBL/GenBank/DDBJ databases">
        <title>Rhizophora mucronata_Transcriptome.</title>
        <authorList>
            <person name="Meera S.P."/>
            <person name="Sreeshan A."/>
            <person name="Augustine A."/>
        </authorList>
    </citation>
    <scope>NUCLEOTIDE SEQUENCE</scope>
    <source>
        <tissue evidence="3">Leaf</tissue>
    </source>
</reference>
<proteinExistence type="predicted"/>
<dbReference type="PANTHER" id="PTHR37753">
    <property type="entry name" value="OS01G0940600 PROTEIN"/>
    <property type="match status" value="1"/>
</dbReference>
<evidence type="ECO:0000256" key="2">
    <source>
        <dbReference type="SAM" id="Phobius"/>
    </source>
</evidence>
<accession>A0A2P2INR8</accession>
<keyword evidence="2" id="KW-0812">Transmembrane</keyword>
<evidence type="ECO:0000313" key="3">
    <source>
        <dbReference type="EMBL" id="MBW82874.1"/>
    </source>
</evidence>
<dbReference type="EMBL" id="GGEC01002390">
    <property type="protein sequence ID" value="MBW82873.1"/>
    <property type="molecule type" value="Transcribed_RNA"/>
</dbReference>
<organism evidence="3">
    <name type="scientific">Rhizophora mucronata</name>
    <name type="common">Asiatic mangrove</name>
    <dbReference type="NCBI Taxonomy" id="61149"/>
    <lineage>
        <taxon>Eukaryota</taxon>
        <taxon>Viridiplantae</taxon>
        <taxon>Streptophyta</taxon>
        <taxon>Embryophyta</taxon>
        <taxon>Tracheophyta</taxon>
        <taxon>Spermatophyta</taxon>
        <taxon>Magnoliopsida</taxon>
        <taxon>eudicotyledons</taxon>
        <taxon>Gunneridae</taxon>
        <taxon>Pentapetalae</taxon>
        <taxon>rosids</taxon>
        <taxon>fabids</taxon>
        <taxon>Malpighiales</taxon>
        <taxon>Rhizophoraceae</taxon>
        <taxon>Rhizophora</taxon>
    </lineage>
</organism>
<dbReference type="EMBL" id="GGEC01002391">
    <property type="protein sequence ID" value="MBW82874.1"/>
    <property type="molecule type" value="Transcribed_RNA"/>
</dbReference>
<protein>
    <recommendedName>
        <fullName evidence="4">High chlorophyll fluorescence 153</fullName>
    </recommendedName>
</protein>
<dbReference type="PANTHER" id="PTHR37753:SF1">
    <property type="entry name" value="OS01G0940600 PROTEIN"/>
    <property type="match status" value="1"/>
</dbReference>
<keyword evidence="2" id="KW-1133">Transmembrane helix</keyword>